<gene>
    <name evidence="1" type="ORF">DEF24_23360</name>
</gene>
<dbReference type="Proteomes" id="UP000253318">
    <property type="component" value="Unassembled WGS sequence"/>
</dbReference>
<comment type="caution">
    <text evidence="1">The sequence shown here is derived from an EMBL/GenBank/DDBJ whole genome shotgun (WGS) entry which is preliminary data.</text>
</comment>
<name>A0A368SZP6_9ACTN</name>
<keyword evidence="2" id="KW-1185">Reference proteome</keyword>
<dbReference type="GO" id="GO:0051537">
    <property type="term" value="F:2 iron, 2 sulfur cluster binding"/>
    <property type="evidence" value="ECO:0007669"/>
    <property type="project" value="InterPro"/>
</dbReference>
<dbReference type="RefSeq" id="WP_114397843.1">
    <property type="nucleotide sequence ID" value="NZ_QEIM01000050.1"/>
</dbReference>
<evidence type="ECO:0000313" key="2">
    <source>
        <dbReference type="Proteomes" id="UP000253318"/>
    </source>
</evidence>
<reference evidence="1 2" key="1">
    <citation type="submission" date="2018-04" db="EMBL/GenBank/DDBJ databases">
        <title>Novel actinobacteria from marine sediment.</title>
        <authorList>
            <person name="Ng Z.Y."/>
            <person name="Tan G.Y.A."/>
        </authorList>
    </citation>
    <scope>NUCLEOTIDE SEQUENCE [LARGE SCALE GENOMIC DNA]</scope>
    <source>
        <strain evidence="1 2">TPS81</strain>
    </source>
</reference>
<dbReference type="AlphaFoldDB" id="A0A368SZP6"/>
<accession>A0A368SZP6</accession>
<proteinExistence type="predicted"/>
<protein>
    <submittedName>
        <fullName evidence="1">Ferric iron reductase FhuF-like transporter family protein</fullName>
    </submittedName>
</protein>
<organism evidence="1 2">
    <name type="scientific">Marinitenerispora sediminis</name>
    <dbReference type="NCBI Taxonomy" id="1931232"/>
    <lineage>
        <taxon>Bacteria</taxon>
        <taxon>Bacillati</taxon>
        <taxon>Actinomycetota</taxon>
        <taxon>Actinomycetes</taxon>
        <taxon>Streptosporangiales</taxon>
        <taxon>Nocardiopsidaceae</taxon>
        <taxon>Marinitenerispora</taxon>
    </lineage>
</organism>
<sequence>MERTLHPLQTVVEACAPLKFAPLPDIRLPEVRSVREHPGTEHWYRADLMVAEGIVPALFDQLVAHHGPNHKLPAATHFMRALLREPIFMVAAGTYLTGRAPLLDGAHLWFPWRSNASFGAPTVTRTQVAVLPGDACAGHPDSVVARDEDELDRLAAEGMVAAFSPVLTALHQHTRVGLRTLWGWVMDTTHFYMLNPARFLGRDAEAAWQRASRLGDALVLAGAVTRARPRLFPFCENHPRGTWAVRGTCCFDYKGDPEHGFCTTCPLKEDGPRRAELRQWIRNPALAP</sequence>
<evidence type="ECO:0000313" key="1">
    <source>
        <dbReference type="EMBL" id="RCV51275.1"/>
    </source>
</evidence>
<dbReference type="EMBL" id="QEIN01000256">
    <property type="protein sequence ID" value="RCV51275.1"/>
    <property type="molecule type" value="Genomic_DNA"/>
</dbReference>
<dbReference type="OrthoDB" id="3687419at2"/>